<dbReference type="SMART" id="SM00797">
    <property type="entry name" value="AHS2"/>
    <property type="match status" value="1"/>
</dbReference>
<dbReference type="PANTHER" id="PTHR43309:SF5">
    <property type="entry name" value="5-OXOPROLINASE SUBUNIT C"/>
    <property type="match status" value="1"/>
</dbReference>
<dbReference type="Pfam" id="PF02626">
    <property type="entry name" value="CT_A_B"/>
    <property type="match status" value="1"/>
</dbReference>
<dbReference type="RefSeq" id="WP_079438700.1">
    <property type="nucleotide sequence ID" value="NZ_MZGT01000011.1"/>
</dbReference>
<sequence>MSITVLNPGLLTTIQDLGRSGYQKYGVIVSGAMDTYAMRLSNIVIGNKENEGVLEITMVGPVLQLQKGILFSIAGADISPTIEGKAVPMNRPIYIKEDCILKFGACKSGCRSYLAVAGGFDIPIVMDSKSTYLRAQLGGLEGRALTKNDVINVGIKSTISSRIASKLMEIKCDGDFIAASWHVKGYAKKKCENTVIRVFEDRQFKYISYESINKFFCSEFNIDTKSDRMGYRLYGPKIEFKEKLEMISEEVSVGTIQIPPDGNPIILLADKQTAGGYPKIAHVASVDVQKIVQLKPNEKVTFKKITLKDAEKLYFQREKYISDIKESIKLITI</sequence>
<dbReference type="SUPFAM" id="SSF50891">
    <property type="entry name" value="Cyclophilin-like"/>
    <property type="match status" value="1"/>
</dbReference>
<evidence type="ECO:0000256" key="2">
    <source>
        <dbReference type="ARBA" id="ARBA00022801"/>
    </source>
</evidence>
<evidence type="ECO:0000313" key="6">
    <source>
        <dbReference type="Proteomes" id="UP000191056"/>
    </source>
</evidence>
<name>A0A1V4IZC4_9CLOT</name>
<proteinExistence type="predicted"/>
<feature type="domain" description="Carboxyltransferase" evidence="4">
    <location>
        <begin position="24"/>
        <end position="320"/>
    </location>
</feature>
<evidence type="ECO:0000313" key="5">
    <source>
        <dbReference type="EMBL" id="OPJ64757.1"/>
    </source>
</evidence>
<dbReference type="NCBIfam" id="TIGR00724">
    <property type="entry name" value="urea_amlyse_rel"/>
    <property type="match status" value="1"/>
</dbReference>
<dbReference type="GO" id="GO:0005524">
    <property type="term" value="F:ATP binding"/>
    <property type="evidence" value="ECO:0007669"/>
    <property type="project" value="UniProtKB-KW"/>
</dbReference>
<comment type="caution">
    <text evidence="5">The sequence shown here is derived from an EMBL/GenBank/DDBJ whole genome shotgun (WGS) entry which is preliminary data.</text>
</comment>
<evidence type="ECO:0000256" key="3">
    <source>
        <dbReference type="ARBA" id="ARBA00022840"/>
    </source>
</evidence>
<dbReference type="OrthoDB" id="9782422at2"/>
<dbReference type="Gene3D" id="2.40.100.10">
    <property type="entry name" value="Cyclophilin-like"/>
    <property type="match status" value="1"/>
</dbReference>
<protein>
    <submittedName>
        <fullName evidence="5">KipI antagonist</fullName>
    </submittedName>
</protein>
<reference evidence="5 6" key="1">
    <citation type="submission" date="2017-03" db="EMBL/GenBank/DDBJ databases">
        <title>Genome sequence of Clostridium chromiireducens DSM 23318.</title>
        <authorList>
            <person name="Poehlein A."/>
            <person name="Daniel R."/>
        </authorList>
    </citation>
    <scope>NUCLEOTIDE SEQUENCE [LARGE SCALE GENOMIC DNA]</scope>
    <source>
        <strain evidence="5 6">DSM 23318</strain>
    </source>
</reference>
<accession>A0A1V4IZC4</accession>
<keyword evidence="1" id="KW-0547">Nucleotide-binding</keyword>
<evidence type="ECO:0000256" key="1">
    <source>
        <dbReference type="ARBA" id="ARBA00022741"/>
    </source>
</evidence>
<keyword evidence="6" id="KW-1185">Reference proteome</keyword>
<dbReference type="AlphaFoldDB" id="A0A1V4IZC4"/>
<dbReference type="PANTHER" id="PTHR43309">
    <property type="entry name" value="5-OXOPROLINASE SUBUNIT C"/>
    <property type="match status" value="1"/>
</dbReference>
<dbReference type="Proteomes" id="UP000191056">
    <property type="component" value="Unassembled WGS sequence"/>
</dbReference>
<keyword evidence="3" id="KW-0067">ATP-binding</keyword>
<keyword evidence="2" id="KW-0378">Hydrolase</keyword>
<gene>
    <name evidence="5" type="primary">kipA</name>
    <name evidence="5" type="ORF">CLCHR_11100</name>
</gene>
<organism evidence="5 6">
    <name type="scientific">Clostridium chromiireducens</name>
    <dbReference type="NCBI Taxonomy" id="225345"/>
    <lineage>
        <taxon>Bacteria</taxon>
        <taxon>Bacillati</taxon>
        <taxon>Bacillota</taxon>
        <taxon>Clostridia</taxon>
        <taxon>Eubacteriales</taxon>
        <taxon>Clostridiaceae</taxon>
        <taxon>Clostridium</taxon>
    </lineage>
</organism>
<dbReference type="GO" id="GO:0016787">
    <property type="term" value="F:hydrolase activity"/>
    <property type="evidence" value="ECO:0007669"/>
    <property type="project" value="UniProtKB-KW"/>
</dbReference>
<dbReference type="InterPro" id="IPR052708">
    <property type="entry name" value="PxpC"/>
</dbReference>
<evidence type="ECO:0000259" key="4">
    <source>
        <dbReference type="SMART" id="SM00797"/>
    </source>
</evidence>
<dbReference type="STRING" id="225345.CLCHR_11100"/>
<dbReference type="InterPro" id="IPR029000">
    <property type="entry name" value="Cyclophilin-like_dom_sf"/>
</dbReference>
<dbReference type="InterPro" id="IPR003778">
    <property type="entry name" value="CT_A_B"/>
</dbReference>
<dbReference type="EMBL" id="MZGT01000011">
    <property type="protein sequence ID" value="OPJ64757.1"/>
    <property type="molecule type" value="Genomic_DNA"/>
</dbReference>